<organism evidence="1 2">
    <name type="scientific">Spartinivicinus poritis</name>
    <dbReference type="NCBI Taxonomy" id="2994640"/>
    <lineage>
        <taxon>Bacteria</taxon>
        <taxon>Pseudomonadati</taxon>
        <taxon>Pseudomonadota</taxon>
        <taxon>Gammaproteobacteria</taxon>
        <taxon>Oceanospirillales</taxon>
        <taxon>Zooshikellaceae</taxon>
        <taxon>Spartinivicinus</taxon>
    </lineage>
</organism>
<accession>A0ABT5UDP3</accession>
<dbReference type="RefSeq" id="WP_274690825.1">
    <property type="nucleotide sequence ID" value="NZ_JAPMOU010000036.1"/>
</dbReference>
<sequence length="461" mass="53033">MFHSYFITSTTFIISSASILIIKATLAAVSPKEAELLKSDLTPIGAERKGNNTGEIPDWNGGIQKSDIPAAYKPGQHYPNPYPRDKPLFTITSNNFKQYSSNLSKGQVALFYSYPNTFKMPIYKSRRTGALPSFIYKNTYKNATTAKLINNGSGFTGAYAGFPFPIPKNGIEALWNHIVRYRGIYAKRTVTVAAIHRNGNYIPVSVLQEAYFHYYNPLGNESTLDNILIYYLSHILTPPRLAGSYLLKYETLDQMKQPRLSWAYNVGQRRVRRAPNASYDTPVDMADGLVTIDDVDMFNGSPDRFEWKLKGKKEIFIPYNNYKLISPNLKNNDILKIGHINPHHTRYELHRVWIVEGTLKKGKRHIYSKRILYLDEDSWGAAIVDLYDNRDKLWRINMAYLLNYYDQPTIWTGLDVHHDLQSRRYFISGISNELKTFIEFSKTSPKKSHFRPAALRQKGRR</sequence>
<name>A0ABT5UDP3_9GAMM</name>
<gene>
    <name evidence="1" type="ORF">ORQ98_21280</name>
</gene>
<dbReference type="Pfam" id="PF07044">
    <property type="entry name" value="DUF1329"/>
    <property type="match status" value="1"/>
</dbReference>
<evidence type="ECO:0000313" key="1">
    <source>
        <dbReference type="EMBL" id="MDE1464499.1"/>
    </source>
</evidence>
<dbReference type="CDD" id="cd16329">
    <property type="entry name" value="LolA_like"/>
    <property type="match status" value="1"/>
</dbReference>
<protein>
    <submittedName>
        <fullName evidence="1">DUF1329 domain-containing protein</fullName>
    </submittedName>
</protein>
<comment type="caution">
    <text evidence="1">The sequence shown here is derived from an EMBL/GenBank/DDBJ whole genome shotgun (WGS) entry which is preliminary data.</text>
</comment>
<dbReference type="InterPro" id="IPR010752">
    <property type="entry name" value="DUF1329"/>
</dbReference>
<dbReference type="Proteomes" id="UP001528823">
    <property type="component" value="Unassembled WGS sequence"/>
</dbReference>
<evidence type="ECO:0000313" key="2">
    <source>
        <dbReference type="Proteomes" id="UP001528823"/>
    </source>
</evidence>
<dbReference type="EMBL" id="JAPMOU010000036">
    <property type="protein sequence ID" value="MDE1464499.1"/>
    <property type="molecule type" value="Genomic_DNA"/>
</dbReference>
<dbReference type="Gene3D" id="2.50.20.10">
    <property type="entry name" value="Lipoprotein localisation LolA/LolB/LppX"/>
    <property type="match status" value="1"/>
</dbReference>
<keyword evidence="2" id="KW-1185">Reference proteome</keyword>
<reference evidence="1 2" key="1">
    <citation type="submission" date="2022-11" db="EMBL/GenBank/DDBJ databases">
        <title>Spartinivicinus poritis sp. nov., isolated from scleractinian coral Porites lutea.</title>
        <authorList>
            <person name="Zhang G."/>
            <person name="Cai L."/>
            <person name="Wei Q."/>
        </authorList>
    </citation>
    <scope>NUCLEOTIDE SEQUENCE [LARGE SCALE GENOMIC DNA]</scope>
    <source>
        <strain evidence="1 2">A2-2</strain>
    </source>
</reference>
<proteinExistence type="predicted"/>